<organism evidence="2 3">
    <name type="scientific">Labrys wisconsinensis</name>
    <dbReference type="NCBI Taxonomy" id="425677"/>
    <lineage>
        <taxon>Bacteria</taxon>
        <taxon>Pseudomonadati</taxon>
        <taxon>Pseudomonadota</taxon>
        <taxon>Alphaproteobacteria</taxon>
        <taxon>Hyphomicrobiales</taxon>
        <taxon>Xanthobacteraceae</taxon>
        <taxon>Labrys</taxon>
    </lineage>
</organism>
<evidence type="ECO:0000313" key="2">
    <source>
        <dbReference type="EMBL" id="MDQ0470613.1"/>
    </source>
</evidence>
<feature type="chain" id="PRO_5046510034" evidence="1">
    <location>
        <begin position="23"/>
        <end position="168"/>
    </location>
</feature>
<gene>
    <name evidence="2" type="ORF">QO011_003632</name>
</gene>
<name>A0ABU0J8L7_9HYPH</name>
<comment type="caution">
    <text evidence="2">The sequence shown here is derived from an EMBL/GenBank/DDBJ whole genome shotgun (WGS) entry which is preliminary data.</text>
</comment>
<evidence type="ECO:0000313" key="3">
    <source>
        <dbReference type="Proteomes" id="UP001242480"/>
    </source>
</evidence>
<dbReference type="Proteomes" id="UP001242480">
    <property type="component" value="Unassembled WGS sequence"/>
</dbReference>
<proteinExistence type="predicted"/>
<evidence type="ECO:0000256" key="1">
    <source>
        <dbReference type="SAM" id="SignalP"/>
    </source>
</evidence>
<keyword evidence="1" id="KW-0732">Signal</keyword>
<sequence>MNRIRTACLLVCLLVPAGPVLAAEEGGCSAFKWPLAREQAWLAAAHPSVSSGDSTPKPEGALTLKLQPVDKVSFDPAPDRKPAAGSFGATLAIGDVGQDGIYQVTLSDEAWVDVVQDGVKVKSSAFSGQKNCPGLRKSVRFKLKAGPAVLQISGAKAEQINVAVGPAT</sequence>
<feature type="signal peptide" evidence="1">
    <location>
        <begin position="1"/>
        <end position="22"/>
    </location>
</feature>
<dbReference type="RefSeq" id="WP_307274719.1">
    <property type="nucleotide sequence ID" value="NZ_JAUSVX010000006.1"/>
</dbReference>
<protein>
    <submittedName>
        <fullName evidence="2">Uncharacterized protein</fullName>
    </submittedName>
</protein>
<accession>A0ABU0J8L7</accession>
<dbReference type="EMBL" id="JAUSVX010000006">
    <property type="protein sequence ID" value="MDQ0470613.1"/>
    <property type="molecule type" value="Genomic_DNA"/>
</dbReference>
<reference evidence="2 3" key="1">
    <citation type="submission" date="2023-07" db="EMBL/GenBank/DDBJ databases">
        <title>Genomic Encyclopedia of Type Strains, Phase IV (KMG-IV): sequencing the most valuable type-strain genomes for metagenomic binning, comparative biology and taxonomic classification.</title>
        <authorList>
            <person name="Goeker M."/>
        </authorList>
    </citation>
    <scope>NUCLEOTIDE SEQUENCE [LARGE SCALE GENOMIC DNA]</scope>
    <source>
        <strain evidence="2 3">DSM 19619</strain>
    </source>
</reference>
<keyword evidence="3" id="KW-1185">Reference proteome</keyword>